<proteinExistence type="predicted"/>
<dbReference type="RefSeq" id="WP_354196842.1">
    <property type="nucleotide sequence ID" value="NZ_JBEPML010000012.1"/>
</dbReference>
<dbReference type="InterPro" id="IPR009056">
    <property type="entry name" value="Cyt_c-like_dom"/>
</dbReference>
<evidence type="ECO:0000256" key="3">
    <source>
        <dbReference type="ARBA" id="ARBA00022723"/>
    </source>
</evidence>
<dbReference type="InterPro" id="IPR004852">
    <property type="entry name" value="Di-haem_cyt_c_peroxidsae"/>
</dbReference>
<dbReference type="Pfam" id="PF03150">
    <property type="entry name" value="CCP_MauG"/>
    <property type="match status" value="1"/>
</dbReference>
<accession>A0ABV2N4K5</accession>
<feature type="domain" description="Cytochrome c" evidence="9">
    <location>
        <begin position="200"/>
        <end position="319"/>
    </location>
</feature>
<dbReference type="PROSITE" id="PS51007">
    <property type="entry name" value="CYTC"/>
    <property type="match status" value="1"/>
</dbReference>
<evidence type="ECO:0000256" key="8">
    <source>
        <dbReference type="PROSITE-ProRule" id="PRU00433"/>
    </source>
</evidence>
<keyword evidence="4" id="KW-0732">Signal</keyword>
<dbReference type="InterPro" id="IPR036909">
    <property type="entry name" value="Cyt_c-like_dom_sf"/>
</dbReference>
<evidence type="ECO:0000256" key="4">
    <source>
        <dbReference type="ARBA" id="ARBA00022729"/>
    </source>
</evidence>
<dbReference type="Gene3D" id="1.10.760.10">
    <property type="entry name" value="Cytochrome c-like domain"/>
    <property type="match status" value="2"/>
</dbReference>
<keyword evidence="10" id="KW-0575">Peroxidase</keyword>
<gene>
    <name evidence="10" type="ORF">ABID37_003386</name>
</gene>
<keyword evidence="11" id="KW-1185">Reference proteome</keyword>
<organism evidence="10 11">
    <name type="scientific">Aquamicrobium terrae</name>
    <dbReference type="NCBI Taxonomy" id="1324945"/>
    <lineage>
        <taxon>Bacteria</taxon>
        <taxon>Pseudomonadati</taxon>
        <taxon>Pseudomonadota</taxon>
        <taxon>Alphaproteobacteria</taxon>
        <taxon>Hyphomicrobiales</taxon>
        <taxon>Phyllobacteriaceae</taxon>
        <taxon>Aquamicrobium</taxon>
    </lineage>
</organism>
<dbReference type="EC" id="1.11.1.5" evidence="10"/>
<dbReference type="PANTHER" id="PTHR30600:SF7">
    <property type="entry name" value="CYTOCHROME C PEROXIDASE-RELATED"/>
    <property type="match status" value="1"/>
</dbReference>
<name>A0ABV2N4K5_9HYPH</name>
<comment type="subcellular location">
    <subcellularLocation>
        <location evidence="1">Periplasm</location>
    </subcellularLocation>
</comment>
<evidence type="ECO:0000256" key="5">
    <source>
        <dbReference type="ARBA" id="ARBA00022764"/>
    </source>
</evidence>
<dbReference type="InterPro" id="IPR051395">
    <property type="entry name" value="Cytochrome_c_Peroxidase/MauG"/>
</dbReference>
<keyword evidence="3 8" id="KW-0479">Metal-binding</keyword>
<evidence type="ECO:0000259" key="9">
    <source>
        <dbReference type="PROSITE" id="PS51007"/>
    </source>
</evidence>
<keyword evidence="7 8" id="KW-0408">Iron</keyword>
<protein>
    <submittedName>
        <fullName evidence="10">Cytochrome c peroxidase</fullName>
        <ecNumber evidence="10">1.11.1.5</ecNumber>
    </submittedName>
</protein>
<dbReference type="EMBL" id="JBEPML010000012">
    <property type="protein sequence ID" value="MET3793162.1"/>
    <property type="molecule type" value="Genomic_DNA"/>
</dbReference>
<comment type="caution">
    <text evidence="10">The sequence shown here is derived from an EMBL/GenBank/DDBJ whole genome shotgun (WGS) entry which is preliminary data.</text>
</comment>
<dbReference type="Proteomes" id="UP001549076">
    <property type="component" value="Unassembled WGS sequence"/>
</dbReference>
<dbReference type="GO" id="GO:0004130">
    <property type="term" value="F:cytochrome-c peroxidase activity"/>
    <property type="evidence" value="ECO:0007669"/>
    <property type="project" value="UniProtKB-EC"/>
</dbReference>
<sequence>MAIGVAAAGFFLLCFVALIPWLPTAFGQAAQDAGEPIAPLQPSEATDAAKVSLGEILFHDARLSGAGTVACASCHDLDAGGDDGLERPAGADGKPLDFNAPTIFNVSRNFRLNWRGEFRRIEEQNEAALLDPNLMGANWNELLPKLQGDAGYVRRFAAAYDSAPTRDSVLDALASFQRSLITVDARFDRHLTGEKGVLTSGELRGYELFKEYGCIACHQGANVGGNLFQRFGIFADPFADRASEDDSDLGRFTVTGLEQDRHVFRVPSLRNVALTAPYFHDGRTASLEEAIGIMARTQLGRQLPRDDVAAIARFLNTLTGEYRRQGPGEAPKP</sequence>
<evidence type="ECO:0000313" key="10">
    <source>
        <dbReference type="EMBL" id="MET3793162.1"/>
    </source>
</evidence>
<evidence type="ECO:0000256" key="1">
    <source>
        <dbReference type="ARBA" id="ARBA00004418"/>
    </source>
</evidence>
<reference evidence="10 11" key="1">
    <citation type="submission" date="2024-06" db="EMBL/GenBank/DDBJ databases">
        <title>Genomic Encyclopedia of Type Strains, Phase IV (KMG-IV): sequencing the most valuable type-strain genomes for metagenomic binning, comparative biology and taxonomic classification.</title>
        <authorList>
            <person name="Goeker M."/>
        </authorList>
    </citation>
    <scope>NUCLEOTIDE SEQUENCE [LARGE SCALE GENOMIC DNA]</scope>
    <source>
        <strain evidence="10 11">DSM 27865</strain>
    </source>
</reference>
<dbReference type="SUPFAM" id="SSF46626">
    <property type="entry name" value="Cytochrome c"/>
    <property type="match status" value="2"/>
</dbReference>
<dbReference type="PIRSF" id="PIRSF000294">
    <property type="entry name" value="Cytochrome-c_peroxidase"/>
    <property type="match status" value="1"/>
</dbReference>
<keyword evidence="2 8" id="KW-0349">Heme</keyword>
<evidence type="ECO:0000256" key="2">
    <source>
        <dbReference type="ARBA" id="ARBA00022617"/>
    </source>
</evidence>
<keyword evidence="5" id="KW-0574">Periplasm</keyword>
<keyword evidence="6 10" id="KW-0560">Oxidoreductase</keyword>
<dbReference type="PANTHER" id="PTHR30600">
    <property type="entry name" value="CYTOCHROME C PEROXIDASE-RELATED"/>
    <property type="match status" value="1"/>
</dbReference>
<evidence type="ECO:0000313" key="11">
    <source>
        <dbReference type="Proteomes" id="UP001549076"/>
    </source>
</evidence>
<dbReference type="InterPro" id="IPR026259">
    <property type="entry name" value="MauG/Cytc_peroxidase"/>
</dbReference>
<evidence type="ECO:0000256" key="6">
    <source>
        <dbReference type="ARBA" id="ARBA00023002"/>
    </source>
</evidence>
<evidence type="ECO:0000256" key="7">
    <source>
        <dbReference type="ARBA" id="ARBA00023004"/>
    </source>
</evidence>